<evidence type="ECO:0000256" key="1">
    <source>
        <dbReference type="ARBA" id="ARBA00007430"/>
    </source>
</evidence>
<reference evidence="4" key="2">
    <citation type="submission" date="2023-07" db="EMBL/GenBank/DDBJ databases">
        <title>Genome of Winogradskyella sp. E313.</title>
        <authorList>
            <person name="Zhou Y."/>
        </authorList>
    </citation>
    <scope>NUCLEOTIDE SEQUENCE [LARGE SCALE GENOMIC DNA]</scope>
    <source>
        <strain evidence="4">E313</strain>
    </source>
</reference>
<reference evidence="4" key="1">
    <citation type="submission" date="2021-03" db="EMBL/GenBank/DDBJ databases">
        <title>Genome of Cognatishimia sp. F0-27.</title>
        <authorList>
            <person name="Ping X."/>
        </authorList>
    </citation>
    <scope>NUCLEOTIDE SEQUENCE [LARGE SCALE GENOMIC DNA]</scope>
    <source>
        <strain evidence="4">E313</strain>
    </source>
</reference>
<dbReference type="PANTHER" id="PTHR43318:SF1">
    <property type="entry name" value="POLYSACCHARIDE BIOSYNTHESIS PROTEIN EPSC-RELATED"/>
    <property type="match status" value="1"/>
</dbReference>
<dbReference type="RefSeq" id="WP_227475942.1">
    <property type="nucleotide sequence ID" value="NZ_JAFMPT010000002.1"/>
</dbReference>
<feature type="domain" description="Polysaccharide biosynthesis protein CapD-like" evidence="2">
    <location>
        <begin position="10"/>
        <end position="290"/>
    </location>
</feature>
<comment type="caution">
    <text evidence="3">The sequence shown here is derived from an EMBL/GenBank/DDBJ whole genome shotgun (WGS) entry which is preliminary data.</text>
</comment>
<protein>
    <submittedName>
        <fullName evidence="3">Polysaccharide biosynthesis protein</fullName>
    </submittedName>
</protein>
<sequence length="332" mass="37988">MKSYYKNKTILITGGAGSIGSELVKQLIELEINTIIIIDQSELALYNLELNFKNHTQNNKLVFLLADIRNDIHLDKIFDAHTPDIVFHTAAYKQLPLLEKNPSEGVLTNIYATINLVKLSNKYKAENFMLISTDKAVEPTSVLGRTKRIAELYVNNYKSSSTKLSIIRFGNVYKSNGSVVEVFNKQIEQQRPITLTHKDVERYFISINDACNSVIKACYISSGGDTFIIDMGKPQKIYNLVKQIIKNKKLPEPIEKEIKIIGLRPGEKLSEKLVEEGIRLNKTEYDKITYYKSFNHLILTESSLKDLFLNANQRNDKQVIEELKRILKEVDK</sequence>
<proteinExistence type="inferred from homology"/>
<keyword evidence="4" id="KW-1185">Reference proteome</keyword>
<accession>A0ABS8EK74</accession>
<organism evidence="3 4">
    <name type="scientific">Winogradskyella immobilis</name>
    <dbReference type="NCBI Taxonomy" id="2816852"/>
    <lineage>
        <taxon>Bacteria</taxon>
        <taxon>Pseudomonadati</taxon>
        <taxon>Bacteroidota</taxon>
        <taxon>Flavobacteriia</taxon>
        <taxon>Flavobacteriales</taxon>
        <taxon>Flavobacteriaceae</taxon>
        <taxon>Winogradskyella</taxon>
    </lineage>
</organism>
<dbReference type="Gene3D" id="3.40.50.720">
    <property type="entry name" value="NAD(P)-binding Rossmann-like Domain"/>
    <property type="match status" value="1"/>
</dbReference>
<dbReference type="Proteomes" id="UP000778797">
    <property type="component" value="Unassembled WGS sequence"/>
</dbReference>
<evidence type="ECO:0000259" key="2">
    <source>
        <dbReference type="Pfam" id="PF02719"/>
    </source>
</evidence>
<gene>
    <name evidence="3" type="ORF">J1C55_02735</name>
</gene>
<dbReference type="SUPFAM" id="SSF51735">
    <property type="entry name" value="NAD(P)-binding Rossmann-fold domains"/>
    <property type="match status" value="1"/>
</dbReference>
<dbReference type="PANTHER" id="PTHR43318">
    <property type="entry name" value="UDP-N-ACETYLGLUCOSAMINE 4,6-DEHYDRATASE"/>
    <property type="match status" value="1"/>
</dbReference>
<comment type="similarity">
    <text evidence="1">Belongs to the polysaccharide synthase family.</text>
</comment>
<evidence type="ECO:0000313" key="3">
    <source>
        <dbReference type="EMBL" id="MCC1483495.1"/>
    </source>
</evidence>
<name>A0ABS8EK74_9FLAO</name>
<dbReference type="InterPro" id="IPR003869">
    <property type="entry name" value="Polysac_CapD-like"/>
</dbReference>
<evidence type="ECO:0000313" key="4">
    <source>
        <dbReference type="Proteomes" id="UP000778797"/>
    </source>
</evidence>
<dbReference type="InterPro" id="IPR036291">
    <property type="entry name" value="NAD(P)-bd_dom_sf"/>
</dbReference>
<dbReference type="CDD" id="cd05237">
    <property type="entry name" value="UDP_invert_4-6DH_SDR_e"/>
    <property type="match status" value="1"/>
</dbReference>
<dbReference type="Pfam" id="PF02719">
    <property type="entry name" value="Polysacc_synt_2"/>
    <property type="match status" value="1"/>
</dbReference>
<dbReference type="InterPro" id="IPR051203">
    <property type="entry name" value="Polysaccharide_Synthase-Rel"/>
</dbReference>
<dbReference type="EMBL" id="JAFMPT010000002">
    <property type="protein sequence ID" value="MCC1483495.1"/>
    <property type="molecule type" value="Genomic_DNA"/>
</dbReference>